<proteinExistence type="predicted"/>
<evidence type="ECO:0000313" key="2">
    <source>
        <dbReference type="Proteomes" id="UP001515480"/>
    </source>
</evidence>
<dbReference type="Gene3D" id="3.10.129.10">
    <property type="entry name" value="Hotdog Thioesterase"/>
    <property type="match status" value="1"/>
</dbReference>
<dbReference type="Proteomes" id="UP001515480">
    <property type="component" value="Unassembled WGS sequence"/>
</dbReference>
<dbReference type="SUPFAM" id="SSF54637">
    <property type="entry name" value="Thioesterase/thiol ester dehydrase-isomerase"/>
    <property type="match status" value="2"/>
</dbReference>
<evidence type="ECO:0000313" key="1">
    <source>
        <dbReference type="EMBL" id="KAL1521647.1"/>
    </source>
</evidence>
<organism evidence="1 2">
    <name type="scientific">Prymnesium parvum</name>
    <name type="common">Toxic golden alga</name>
    <dbReference type="NCBI Taxonomy" id="97485"/>
    <lineage>
        <taxon>Eukaryota</taxon>
        <taxon>Haptista</taxon>
        <taxon>Haptophyta</taxon>
        <taxon>Prymnesiophyceae</taxon>
        <taxon>Prymnesiales</taxon>
        <taxon>Prymnesiaceae</taxon>
        <taxon>Prymnesium</taxon>
    </lineage>
</organism>
<dbReference type="EMBL" id="JBGBPQ010000007">
    <property type="protein sequence ID" value="KAL1521647.1"/>
    <property type="molecule type" value="Genomic_DNA"/>
</dbReference>
<dbReference type="InterPro" id="IPR027417">
    <property type="entry name" value="P-loop_NTPase"/>
</dbReference>
<dbReference type="InterPro" id="IPR029069">
    <property type="entry name" value="HotDog_dom_sf"/>
</dbReference>
<reference evidence="1 2" key="1">
    <citation type="journal article" date="2024" name="Science">
        <title>Giant polyketide synthase enzymes in the biosynthesis of giant marine polyether toxins.</title>
        <authorList>
            <person name="Fallon T.R."/>
            <person name="Shende V.V."/>
            <person name="Wierzbicki I.H."/>
            <person name="Pendleton A.L."/>
            <person name="Watervoot N.F."/>
            <person name="Auber R.P."/>
            <person name="Gonzalez D.J."/>
            <person name="Wisecaver J.H."/>
            <person name="Moore B.S."/>
        </authorList>
    </citation>
    <scope>NUCLEOTIDE SEQUENCE [LARGE SCALE GENOMIC DNA]</scope>
    <source>
        <strain evidence="1 2">12B1</strain>
    </source>
</reference>
<comment type="caution">
    <text evidence="1">The sequence shown here is derived from an EMBL/GenBank/DDBJ whole genome shotgun (WGS) entry which is preliminary data.</text>
</comment>
<dbReference type="Gene3D" id="3.40.50.300">
    <property type="entry name" value="P-loop containing nucleotide triphosphate hydrolases"/>
    <property type="match status" value="1"/>
</dbReference>
<dbReference type="SUPFAM" id="SSF52540">
    <property type="entry name" value="P-loop containing nucleoside triphosphate hydrolases"/>
    <property type="match status" value="1"/>
</dbReference>
<accession>A0AB34JLP1</accession>
<name>A0AB34JLP1_PRYPA</name>
<dbReference type="AlphaFoldDB" id="A0AB34JLP1"/>
<evidence type="ECO:0008006" key="3">
    <source>
        <dbReference type="Google" id="ProtNLM"/>
    </source>
</evidence>
<gene>
    <name evidence="1" type="ORF">AB1Y20_021304</name>
</gene>
<sequence>MPPLFLLCGPSGVGKTTLARLLDEARPAQLARFSQDTYFGAPFVPYGEAVASGVAEIEAPHHIDWAALRAAVRSARQEGRACLVEGHNLLCDAALVEEASAIFFLDAPPSTCATRRVTRRERTPAEQAELRTYYERFVWAAHLQYVRPRMEELRAAGRLVVVDAARGMEALVEELLPRLDEEMARDGEAAGMTLRLSIGDVDSYSMLFYAHYLRFCERAANLCLPSDGGYAVLERAHIVKYSSSVRWNDKVVIRSRRIPPLDSTTSSGGSGTGTEETLLHEWMCDGKTVPVHSCLATYRLHGTRSFTRAPATEQKDERRVRALQRQAAETFTPDPKSYARERMAVFPDMCGAFGSLSLPTVLDLMERQRTELIGGQAELERLKQSDDIMVVVYEMQQLRLHGTAVKPRMEIEVSSGVLVQNNTFYCVHQSIAIARTGELISEAHVKLVFVKGGILVRAPECVLQRLAALCS</sequence>
<keyword evidence="2" id="KW-1185">Reference proteome</keyword>
<protein>
    <recommendedName>
        <fullName evidence="3">AAA+ ATPase domain-containing protein</fullName>
    </recommendedName>
</protein>
<dbReference type="Pfam" id="PF13671">
    <property type="entry name" value="AAA_33"/>
    <property type="match status" value="1"/>
</dbReference>